<keyword evidence="3" id="KW-1185">Reference proteome</keyword>
<dbReference type="Proteomes" id="UP000886653">
    <property type="component" value="Unassembled WGS sequence"/>
</dbReference>
<protein>
    <submittedName>
        <fullName evidence="2">Uncharacterized protein</fullName>
    </submittedName>
</protein>
<proteinExistence type="predicted"/>
<dbReference type="AlphaFoldDB" id="A0A9P6NN61"/>
<comment type="caution">
    <text evidence="2">The sequence shown here is derived from an EMBL/GenBank/DDBJ whole genome shotgun (WGS) entry which is preliminary data.</text>
</comment>
<dbReference type="OrthoDB" id="2542103at2759"/>
<evidence type="ECO:0000256" key="1">
    <source>
        <dbReference type="SAM" id="MobiDB-lite"/>
    </source>
</evidence>
<dbReference type="Gene3D" id="1.10.489.10">
    <property type="entry name" value="Chloroperoxidase-like"/>
    <property type="match status" value="1"/>
</dbReference>
<evidence type="ECO:0000313" key="3">
    <source>
        <dbReference type="Proteomes" id="UP000886653"/>
    </source>
</evidence>
<dbReference type="EMBL" id="MU167235">
    <property type="protein sequence ID" value="KAG0148617.1"/>
    <property type="molecule type" value="Genomic_DNA"/>
</dbReference>
<organism evidence="2 3">
    <name type="scientific">Cronartium quercuum f. sp. fusiforme G11</name>
    <dbReference type="NCBI Taxonomy" id="708437"/>
    <lineage>
        <taxon>Eukaryota</taxon>
        <taxon>Fungi</taxon>
        <taxon>Dikarya</taxon>
        <taxon>Basidiomycota</taxon>
        <taxon>Pucciniomycotina</taxon>
        <taxon>Pucciniomycetes</taxon>
        <taxon>Pucciniales</taxon>
        <taxon>Coleosporiaceae</taxon>
        <taxon>Cronartium</taxon>
    </lineage>
</organism>
<sequence>MSLRYGEAFPRNESLSPLTSSGRKRIPDEARPFIISWNGINTVSELIYGMQELLDFGLDLATILVVTGLKTSIDITTLLMSISSWKDYSRQKLTTSLRSMERSGTPTPTLPTEKLTRSTVIGGLHIEILLVGDLSETTPIIFSLVPDIQIPESRSMWGRDDHKYNDCRTQKPDFHWVALLFTVMTSADADGMLLPPDVQSINTFFGFINRSFTQDYGRLPPGPDGYYYRRAVPLTVNTKLFLALPYYFQLAKEVMI</sequence>
<dbReference type="InterPro" id="IPR036851">
    <property type="entry name" value="Chloroperoxidase-like_sf"/>
</dbReference>
<dbReference type="GO" id="GO:0004601">
    <property type="term" value="F:peroxidase activity"/>
    <property type="evidence" value="ECO:0007669"/>
    <property type="project" value="InterPro"/>
</dbReference>
<name>A0A9P6NN61_9BASI</name>
<gene>
    <name evidence="2" type="ORF">CROQUDRAFT_131837</name>
</gene>
<reference evidence="2" key="1">
    <citation type="submission" date="2013-11" db="EMBL/GenBank/DDBJ databases">
        <title>Genome sequence of the fusiform rust pathogen reveals effectors for host alternation and coevolution with pine.</title>
        <authorList>
            <consortium name="DOE Joint Genome Institute"/>
            <person name="Smith K."/>
            <person name="Pendleton A."/>
            <person name="Kubisiak T."/>
            <person name="Anderson C."/>
            <person name="Salamov A."/>
            <person name="Aerts A."/>
            <person name="Riley R."/>
            <person name="Clum A."/>
            <person name="Lindquist E."/>
            <person name="Ence D."/>
            <person name="Campbell M."/>
            <person name="Kronenberg Z."/>
            <person name="Feau N."/>
            <person name="Dhillon B."/>
            <person name="Hamelin R."/>
            <person name="Burleigh J."/>
            <person name="Smith J."/>
            <person name="Yandell M."/>
            <person name="Nelson C."/>
            <person name="Grigoriev I."/>
            <person name="Davis J."/>
        </authorList>
    </citation>
    <scope>NUCLEOTIDE SEQUENCE</scope>
    <source>
        <strain evidence="2">G11</strain>
    </source>
</reference>
<accession>A0A9P6NN61</accession>
<feature type="region of interest" description="Disordered" evidence="1">
    <location>
        <begin position="1"/>
        <end position="23"/>
    </location>
</feature>
<evidence type="ECO:0000313" key="2">
    <source>
        <dbReference type="EMBL" id="KAG0148617.1"/>
    </source>
</evidence>